<evidence type="ECO:0000313" key="1">
    <source>
        <dbReference type="EMBL" id="CAG8799838.1"/>
    </source>
</evidence>
<proteinExistence type="predicted"/>
<feature type="non-terminal residue" evidence="1">
    <location>
        <position position="118"/>
    </location>
</feature>
<accession>A0ACA9RMF9</accession>
<reference evidence="1" key="1">
    <citation type="submission" date="2021-06" db="EMBL/GenBank/DDBJ databases">
        <authorList>
            <person name="Kallberg Y."/>
            <person name="Tangrot J."/>
            <person name="Rosling A."/>
        </authorList>
    </citation>
    <scope>NUCLEOTIDE SEQUENCE</scope>
    <source>
        <strain evidence="1">MA461A</strain>
    </source>
</reference>
<comment type="caution">
    <text evidence="1">The sequence shown here is derived from an EMBL/GenBank/DDBJ whole genome shotgun (WGS) entry which is preliminary data.</text>
</comment>
<name>A0ACA9RMF9_9GLOM</name>
<protein>
    <submittedName>
        <fullName evidence="1">30589_t:CDS:1</fullName>
    </submittedName>
</protein>
<dbReference type="Proteomes" id="UP000789920">
    <property type="component" value="Unassembled WGS sequence"/>
</dbReference>
<keyword evidence="2" id="KW-1185">Reference proteome</keyword>
<feature type="non-terminal residue" evidence="1">
    <location>
        <position position="1"/>
    </location>
</feature>
<evidence type="ECO:0000313" key="2">
    <source>
        <dbReference type="Proteomes" id="UP000789920"/>
    </source>
</evidence>
<sequence length="118" mass="13842">DKDDDTSFMAFLEEVKKNYQNSDPQLYTTLNKFAKHYNVAKSKSISRLSSFLYDINCNIDPMARVKSGVPIRVQVESVKRRKANRHDTKRKLHGKENKDFQTMPARKKRKANKKDHNL</sequence>
<dbReference type="EMBL" id="CAJVQC010059505">
    <property type="protein sequence ID" value="CAG8799838.1"/>
    <property type="molecule type" value="Genomic_DNA"/>
</dbReference>
<organism evidence="1 2">
    <name type="scientific">Racocetra persica</name>
    <dbReference type="NCBI Taxonomy" id="160502"/>
    <lineage>
        <taxon>Eukaryota</taxon>
        <taxon>Fungi</taxon>
        <taxon>Fungi incertae sedis</taxon>
        <taxon>Mucoromycota</taxon>
        <taxon>Glomeromycotina</taxon>
        <taxon>Glomeromycetes</taxon>
        <taxon>Diversisporales</taxon>
        <taxon>Gigasporaceae</taxon>
        <taxon>Racocetra</taxon>
    </lineage>
</organism>
<gene>
    <name evidence="1" type="ORF">RPERSI_LOCUS20799</name>
</gene>